<evidence type="ECO:0000256" key="2">
    <source>
        <dbReference type="ARBA" id="ARBA00022450"/>
    </source>
</evidence>
<evidence type="ECO:0000313" key="6">
    <source>
        <dbReference type="Proteomes" id="UP001576774"/>
    </source>
</evidence>
<dbReference type="Pfam" id="PF00668">
    <property type="entry name" value="Condensation"/>
    <property type="match status" value="1"/>
</dbReference>
<comment type="cofactor">
    <cofactor evidence="1">
        <name>pantetheine 4'-phosphate</name>
        <dbReference type="ChEBI" id="CHEBI:47942"/>
    </cofactor>
</comment>
<dbReference type="InterPro" id="IPR000873">
    <property type="entry name" value="AMP-dep_synth/lig_dom"/>
</dbReference>
<dbReference type="Gene3D" id="3.30.300.30">
    <property type="match status" value="1"/>
</dbReference>
<sequence>SLRLVIIGGERVLPEKVATWYQLIGNYPQLVNSYGPTETTVVATLSNLSENTLNRQEIPIGKPISNVQVYVFDRYLQPVPIGVPGELFIGGAGLARGYLNARELTAEKFIKNPFNNSKLYKTGDLVRYLPDGNLEFAGRIDDQVKFNGFRIELGEIESVINQHSQVSQSVVIVREDSPGNKRLVAYIVPDRNTEISTASLESFLKNKLPSYMVPSIYVILDALPINPNGKVDRQALPIPDIQETFVAPRNEQEKAIAQIWSKIFGWSAIGINDNFFQLGGHSLIATQILSRIRDIFQVEISFQQLFENPTINDLSKVISQQQLKQLSPIAKIQPISKQGYLPVSFAQERVYFIEQLAPSSRAYQFQESLRFRGELNIPILEQSLSEILRRHEIFRTTFPTVAGKLVQVIHPPQPVKLTVINLENLPKSQQEAEVERLTDEAVQQPFDITKLPLIRWSLLKLSNQEYVLIHIEHHTVHDGWSFNLFLRELLTLYQAFSEGKPSPLAEPSLQFADFAYWQRQWVLTEQAQAQLNYWKQKLAGIPPLLELPLARPRPAEQTYKGGMLRMELPLDLCQALRNLNRQESVTLFMSMFTVFVIMLYRYSGQEDLCVGSGVANRRWRETENLIGMIVNNIVLRTNVSGNPTFRELLAQVRQVTLEGYANEDLPFDKVVEALKPERNLSYNPLFQVMFSFHDAQLPNLNLPGLTIKQHEAVTNKSAKFDLDIVVIPRSEQRIGRNSEAETKGIETDGITLVWEYNSDLFDAATIKRMMEQYQTLVEEIVANPNQRIAQLPLLTKEQKEQILVNWNDTEVAFPKVKNIHQLIEEQVEENPEAIAVIFGEQKLSYRELNEQANQLAHYLKTLGIKPDGLVGICIDRSREMIVGLLGILKAGGAYLPLDPAYPTERLQDIINDAQVSILVTMQQWANLGNEELEIICLDSHKEIISRQSRENPINNLSANNLAYVIYTSGSTGKPKGVLIEHYALVNFTQAAIAKYQITASDRILQFASLSFDAAAEEIYPCLSAGGTLV</sequence>
<evidence type="ECO:0000313" key="5">
    <source>
        <dbReference type="EMBL" id="MFB2875446.1"/>
    </source>
</evidence>
<dbReference type="SUPFAM" id="SSF47336">
    <property type="entry name" value="ACP-like"/>
    <property type="match status" value="1"/>
</dbReference>
<dbReference type="SUPFAM" id="SSF56801">
    <property type="entry name" value="Acetyl-CoA synthetase-like"/>
    <property type="match status" value="2"/>
</dbReference>
<reference evidence="5 6" key="1">
    <citation type="submission" date="2024-09" db="EMBL/GenBank/DDBJ databases">
        <title>Floridaenema gen nov. (Aerosakkonemataceae, Aerosakkonematales ord. nov., Cyanobacteria) from benthic tropical and subtropical fresh waters, with the description of four new species.</title>
        <authorList>
            <person name="Moretto J.A."/>
            <person name="Berthold D.E."/>
            <person name="Lefler F.W."/>
            <person name="Huang I.-S."/>
            <person name="Laughinghouse H. IV."/>
        </authorList>
    </citation>
    <scope>NUCLEOTIDE SEQUENCE [LARGE SCALE GENOMIC DNA]</scope>
    <source>
        <strain evidence="5 6">BLCC-F46</strain>
    </source>
</reference>
<feature type="non-terminal residue" evidence="5">
    <location>
        <position position="1"/>
    </location>
</feature>
<dbReference type="InterPro" id="IPR023213">
    <property type="entry name" value="CAT-like_dom_sf"/>
</dbReference>
<dbReference type="SUPFAM" id="SSF52777">
    <property type="entry name" value="CoA-dependent acyltransferases"/>
    <property type="match status" value="2"/>
</dbReference>
<dbReference type="InterPro" id="IPR036736">
    <property type="entry name" value="ACP-like_sf"/>
</dbReference>
<dbReference type="PROSITE" id="PS00455">
    <property type="entry name" value="AMP_BINDING"/>
    <property type="match status" value="1"/>
</dbReference>
<keyword evidence="3" id="KW-0597">Phosphoprotein</keyword>
<dbReference type="InterPro" id="IPR001242">
    <property type="entry name" value="Condensation_dom"/>
</dbReference>
<dbReference type="PANTHER" id="PTHR45527">
    <property type="entry name" value="NONRIBOSOMAL PEPTIDE SYNTHETASE"/>
    <property type="match status" value="1"/>
</dbReference>
<evidence type="ECO:0000256" key="3">
    <source>
        <dbReference type="ARBA" id="ARBA00022553"/>
    </source>
</evidence>
<dbReference type="Gene3D" id="3.30.559.30">
    <property type="entry name" value="Nonribosomal peptide synthetase, condensation domain"/>
    <property type="match status" value="1"/>
</dbReference>
<dbReference type="InterPro" id="IPR020459">
    <property type="entry name" value="AMP-binding"/>
</dbReference>
<keyword evidence="2" id="KW-0596">Phosphopantetheine</keyword>
<dbReference type="InterPro" id="IPR009081">
    <property type="entry name" value="PP-bd_ACP"/>
</dbReference>
<proteinExistence type="predicted"/>
<dbReference type="PANTHER" id="PTHR45527:SF14">
    <property type="entry name" value="PLIPASTATIN SYNTHASE SUBUNIT B"/>
    <property type="match status" value="1"/>
</dbReference>
<dbReference type="PRINTS" id="PR00154">
    <property type="entry name" value="AMPBINDING"/>
</dbReference>
<accession>A0ABV4WY53</accession>
<dbReference type="RefSeq" id="WP_413268611.1">
    <property type="nucleotide sequence ID" value="NZ_JBHFNQ010000011.1"/>
</dbReference>
<dbReference type="InterPro" id="IPR006162">
    <property type="entry name" value="Ppantetheine_attach_site"/>
</dbReference>
<dbReference type="CDD" id="cd19531">
    <property type="entry name" value="LCL_NRPS-like"/>
    <property type="match status" value="1"/>
</dbReference>
<gene>
    <name evidence="5" type="ORF">ACE1CC_00990</name>
</gene>
<dbReference type="Gene3D" id="2.30.38.10">
    <property type="entry name" value="Luciferase, Domain 3"/>
    <property type="match status" value="1"/>
</dbReference>
<dbReference type="EMBL" id="JBHFNQ010000011">
    <property type="protein sequence ID" value="MFB2875446.1"/>
    <property type="molecule type" value="Genomic_DNA"/>
</dbReference>
<dbReference type="Pfam" id="PF00550">
    <property type="entry name" value="PP-binding"/>
    <property type="match status" value="1"/>
</dbReference>
<dbReference type="Gene3D" id="3.30.559.10">
    <property type="entry name" value="Chloramphenicol acetyltransferase-like domain"/>
    <property type="match status" value="1"/>
</dbReference>
<dbReference type="Pfam" id="PF00501">
    <property type="entry name" value="AMP-binding"/>
    <property type="match status" value="2"/>
</dbReference>
<organism evidence="5 6">
    <name type="scientific">Floridaenema aerugineum BLCC-F46</name>
    <dbReference type="NCBI Taxonomy" id="3153654"/>
    <lineage>
        <taxon>Bacteria</taxon>
        <taxon>Bacillati</taxon>
        <taxon>Cyanobacteriota</taxon>
        <taxon>Cyanophyceae</taxon>
        <taxon>Oscillatoriophycideae</taxon>
        <taxon>Aerosakkonematales</taxon>
        <taxon>Aerosakkonemataceae</taxon>
        <taxon>Floridanema</taxon>
        <taxon>Floridanema aerugineum</taxon>
    </lineage>
</organism>
<comment type="caution">
    <text evidence="5">The sequence shown here is derived from an EMBL/GenBank/DDBJ whole genome shotgun (WGS) entry which is preliminary data.</text>
</comment>
<evidence type="ECO:0000259" key="4">
    <source>
        <dbReference type="PROSITE" id="PS50075"/>
    </source>
</evidence>
<feature type="domain" description="Carrier" evidence="4">
    <location>
        <begin position="247"/>
        <end position="322"/>
    </location>
</feature>
<dbReference type="Proteomes" id="UP001576774">
    <property type="component" value="Unassembled WGS sequence"/>
</dbReference>
<dbReference type="InterPro" id="IPR025110">
    <property type="entry name" value="AMP-bd_C"/>
</dbReference>
<dbReference type="Pfam" id="PF13193">
    <property type="entry name" value="AMP-binding_C"/>
    <property type="match status" value="1"/>
</dbReference>
<dbReference type="Gene3D" id="1.10.1200.10">
    <property type="entry name" value="ACP-like"/>
    <property type="match status" value="1"/>
</dbReference>
<protein>
    <submittedName>
        <fullName evidence="5">Condensation domain-containing protein</fullName>
    </submittedName>
</protein>
<dbReference type="PROSITE" id="PS00012">
    <property type="entry name" value="PHOSPHOPANTETHEINE"/>
    <property type="match status" value="1"/>
</dbReference>
<keyword evidence="6" id="KW-1185">Reference proteome</keyword>
<feature type="non-terminal residue" evidence="5">
    <location>
        <position position="1029"/>
    </location>
</feature>
<dbReference type="PROSITE" id="PS50075">
    <property type="entry name" value="CARRIER"/>
    <property type="match status" value="1"/>
</dbReference>
<dbReference type="InterPro" id="IPR045851">
    <property type="entry name" value="AMP-bd_C_sf"/>
</dbReference>
<dbReference type="InterPro" id="IPR020845">
    <property type="entry name" value="AMP-binding_CS"/>
</dbReference>
<name>A0ABV4WY53_9CYAN</name>
<evidence type="ECO:0000256" key="1">
    <source>
        <dbReference type="ARBA" id="ARBA00001957"/>
    </source>
</evidence>
<dbReference type="Gene3D" id="3.40.50.980">
    <property type="match status" value="3"/>
</dbReference>